<dbReference type="RefSeq" id="WP_077305483.1">
    <property type="nucleotide sequence ID" value="NZ_CP016090.1"/>
</dbReference>
<gene>
    <name evidence="2" type="ORF">DFH45_000596</name>
</gene>
<accession>A0A9Q5D1Z3</accession>
<organism evidence="2 3">
    <name type="scientific">Clostridium beijerinckii</name>
    <name type="common">Clostridium MP</name>
    <dbReference type="NCBI Taxonomy" id="1520"/>
    <lineage>
        <taxon>Bacteria</taxon>
        <taxon>Bacillati</taxon>
        <taxon>Bacillota</taxon>
        <taxon>Clostridia</taxon>
        <taxon>Eubacteriales</taxon>
        <taxon>Clostridiaceae</taxon>
        <taxon>Clostridium</taxon>
    </lineage>
</organism>
<feature type="region of interest" description="Disordered" evidence="1">
    <location>
        <begin position="49"/>
        <end position="76"/>
    </location>
</feature>
<dbReference type="Proteomes" id="UP000821656">
    <property type="component" value="Unassembled WGS sequence"/>
</dbReference>
<evidence type="ECO:0000313" key="3">
    <source>
        <dbReference type="Proteomes" id="UP000821656"/>
    </source>
</evidence>
<comment type="caution">
    <text evidence="2">The sequence shown here is derived from an EMBL/GenBank/DDBJ whole genome shotgun (WGS) entry which is preliminary data.</text>
</comment>
<feature type="compositionally biased region" description="Basic and acidic residues" evidence="1">
    <location>
        <begin position="65"/>
        <end position="76"/>
    </location>
</feature>
<dbReference type="AlphaFoldDB" id="A0A9Q5D1Z3"/>
<evidence type="ECO:0000313" key="2">
    <source>
        <dbReference type="EMBL" id="NRV07633.1"/>
    </source>
</evidence>
<dbReference type="EMBL" id="JABSXK010000001">
    <property type="protein sequence ID" value="NRV07633.1"/>
    <property type="molecule type" value="Genomic_DNA"/>
</dbReference>
<name>A0A9Q5D1Z3_CLOBE</name>
<protein>
    <submittedName>
        <fullName evidence="2">Uncharacterized protein</fullName>
    </submittedName>
</protein>
<proteinExistence type="predicted"/>
<evidence type="ECO:0000256" key="1">
    <source>
        <dbReference type="SAM" id="MobiDB-lite"/>
    </source>
</evidence>
<reference evidence="2" key="1">
    <citation type="submission" date="2020-05" db="EMBL/GenBank/DDBJ databases">
        <title>Genomic insights into acetone-butanol-ethanol (ABE) fermentation by sequencing solventogenic clostridia strains.</title>
        <authorList>
            <person name="Brown S."/>
        </authorList>
    </citation>
    <scope>NUCLEOTIDE SEQUENCE</scope>
    <source>
        <strain evidence="2">DJ126</strain>
    </source>
</reference>
<sequence>MLINYFAMLKKVREIRRNYKNLSIDEKLNLLALELKLEGKQIKANDCHTKAEKKSLKSKAAIVRKHNEQKKGMRKQ</sequence>